<dbReference type="PANTHER" id="PTHR21364:SF2">
    <property type="entry name" value="GENERAL ODORANT-BINDING PROTEIN 19A"/>
    <property type="match status" value="1"/>
</dbReference>
<feature type="chain" id="PRO_5012408240" evidence="1">
    <location>
        <begin position="18"/>
        <end position="147"/>
    </location>
</feature>
<reference evidence="2" key="1">
    <citation type="submission" date="2015-09" db="EMBL/GenBank/DDBJ databases">
        <title>Transcriptome analysis of odorant reception genes in the tea geometrid, Ectropis obliqua.</title>
        <authorList>
            <person name="Chen Z."/>
            <person name="Ma L."/>
            <person name="Li Z."/>
        </authorList>
    </citation>
    <scope>NUCLEOTIDE SEQUENCE</scope>
</reference>
<evidence type="ECO:0000313" key="2">
    <source>
        <dbReference type="EMBL" id="ALS03869.1"/>
    </source>
</evidence>
<dbReference type="AlphaFoldDB" id="A0A1L2BLF1"/>
<feature type="signal peptide" evidence="1">
    <location>
        <begin position="1"/>
        <end position="17"/>
    </location>
</feature>
<dbReference type="Pfam" id="PF01395">
    <property type="entry name" value="PBP_GOBP"/>
    <property type="match status" value="1"/>
</dbReference>
<dbReference type="SMART" id="SM00708">
    <property type="entry name" value="PhBP"/>
    <property type="match status" value="1"/>
</dbReference>
<evidence type="ECO:0000256" key="1">
    <source>
        <dbReference type="SAM" id="SignalP"/>
    </source>
</evidence>
<dbReference type="PANTHER" id="PTHR21364">
    <property type="entry name" value="GENERAL ODORANT-BINDING PROTEIN 19A"/>
    <property type="match status" value="1"/>
</dbReference>
<proteinExistence type="evidence at transcript level"/>
<dbReference type="GO" id="GO:0005549">
    <property type="term" value="F:odorant binding"/>
    <property type="evidence" value="ECO:0007669"/>
    <property type="project" value="InterPro"/>
</dbReference>
<dbReference type="InterPro" id="IPR036728">
    <property type="entry name" value="PBP_GOBP_sf"/>
</dbReference>
<organism evidence="2">
    <name type="scientific">Ectropis obliqua</name>
    <name type="common">Tea geometrid moth</name>
    <dbReference type="NCBI Taxonomy" id="248899"/>
    <lineage>
        <taxon>Eukaryota</taxon>
        <taxon>Metazoa</taxon>
        <taxon>Ecdysozoa</taxon>
        <taxon>Arthropoda</taxon>
        <taxon>Hexapoda</taxon>
        <taxon>Insecta</taxon>
        <taxon>Pterygota</taxon>
        <taxon>Neoptera</taxon>
        <taxon>Endopterygota</taxon>
        <taxon>Lepidoptera</taxon>
        <taxon>Glossata</taxon>
        <taxon>Ditrysia</taxon>
        <taxon>Geometroidea</taxon>
        <taxon>Geometridae</taxon>
        <taxon>Ennominae</taxon>
        <taxon>Ectropis</taxon>
    </lineage>
</organism>
<keyword evidence="1" id="KW-0732">Signal</keyword>
<accession>A0A1L2BLF1</accession>
<dbReference type="EMBL" id="KT762010">
    <property type="protein sequence ID" value="ALS03869.1"/>
    <property type="molecule type" value="mRNA"/>
</dbReference>
<dbReference type="SUPFAM" id="SSF47565">
    <property type="entry name" value="Insect pheromone/odorant-binding proteins"/>
    <property type="match status" value="1"/>
</dbReference>
<sequence>MISQLTLVLLLVGACYGRTDLEVKGWFFSLAVICNKDYTIAPEELAMMQDHRISDSPNAKCLMACIFKKADMMDDKGNYDLEKTNKWVETEFSDSATRLESARNLFNMCKKVNDEPVTDGEKGCERAYLLSKCLVENSPKIGFATIE</sequence>
<name>A0A1L2BLF1_ECTOB</name>
<dbReference type="InterPro" id="IPR006170">
    <property type="entry name" value="PBP/GOBP"/>
</dbReference>
<dbReference type="CDD" id="cd23992">
    <property type="entry name" value="PBP_GOBP"/>
    <property type="match status" value="1"/>
</dbReference>
<dbReference type="Gene3D" id="1.10.238.20">
    <property type="entry name" value="Pheromone/general odorant binding protein domain"/>
    <property type="match status" value="1"/>
</dbReference>
<protein>
    <submittedName>
        <fullName evidence="2">Odorant-binding protein 21</fullName>
    </submittedName>
</protein>